<dbReference type="Proteomes" id="UP000316079">
    <property type="component" value="Unassembled WGS sequence"/>
</dbReference>
<dbReference type="GO" id="GO:0008017">
    <property type="term" value="F:microtubule binding"/>
    <property type="evidence" value="ECO:0007669"/>
    <property type="project" value="TreeGrafter"/>
</dbReference>
<feature type="coiled-coil region" evidence="1">
    <location>
        <begin position="251"/>
        <end position="281"/>
    </location>
</feature>
<dbReference type="GO" id="GO:0005874">
    <property type="term" value="C:microtubule"/>
    <property type="evidence" value="ECO:0007669"/>
    <property type="project" value="TreeGrafter"/>
</dbReference>
<feature type="region of interest" description="Disordered" evidence="2">
    <location>
        <begin position="114"/>
        <end position="159"/>
    </location>
</feature>
<feature type="region of interest" description="Disordered" evidence="2">
    <location>
        <begin position="40"/>
        <end position="98"/>
    </location>
</feature>
<feature type="compositionally biased region" description="Polar residues" evidence="2">
    <location>
        <begin position="114"/>
        <end position="134"/>
    </location>
</feature>
<evidence type="ECO:0000313" key="5">
    <source>
        <dbReference type="Proteomes" id="UP000316079"/>
    </source>
</evidence>
<dbReference type="PANTHER" id="PTHR22736:SF2">
    <property type="entry name" value="COILED-COIL DOMAIN-CONTAINING PROTEIN 66"/>
    <property type="match status" value="1"/>
</dbReference>
<dbReference type="PANTHER" id="PTHR22736">
    <property type="entry name" value="COILED-COIL DOMAIN-CONTAINING PROTEIN 66"/>
    <property type="match status" value="1"/>
</dbReference>
<dbReference type="STRING" id="623744.A0A553RFE7"/>
<proteinExistence type="predicted"/>
<feature type="region of interest" description="Disordered" evidence="2">
    <location>
        <begin position="561"/>
        <end position="587"/>
    </location>
</feature>
<dbReference type="OrthoDB" id="10042846at2759"/>
<gene>
    <name evidence="4" type="ORF">DNTS_001094</name>
</gene>
<dbReference type="EMBL" id="SRMA01024207">
    <property type="protein sequence ID" value="TRZ00913.1"/>
    <property type="molecule type" value="Genomic_DNA"/>
</dbReference>
<dbReference type="InterPro" id="IPR039183">
    <property type="entry name" value="CCD66"/>
</dbReference>
<dbReference type="GO" id="GO:0005929">
    <property type="term" value="C:cilium"/>
    <property type="evidence" value="ECO:0007669"/>
    <property type="project" value="TreeGrafter"/>
</dbReference>
<evidence type="ECO:0000313" key="4">
    <source>
        <dbReference type="EMBL" id="TRZ00913.1"/>
    </source>
</evidence>
<dbReference type="AlphaFoldDB" id="A0A553RFE7"/>
<feature type="region of interest" description="Disordered" evidence="2">
    <location>
        <begin position="305"/>
        <end position="342"/>
    </location>
</feature>
<keyword evidence="1" id="KW-0175">Coiled coil</keyword>
<keyword evidence="5" id="KW-1185">Reference proteome</keyword>
<feature type="compositionally biased region" description="Polar residues" evidence="2">
    <location>
        <begin position="309"/>
        <end position="342"/>
    </location>
</feature>
<feature type="compositionally biased region" description="Basic and acidic residues" evidence="2">
    <location>
        <begin position="136"/>
        <end position="157"/>
    </location>
</feature>
<feature type="region of interest" description="Disordered" evidence="2">
    <location>
        <begin position="377"/>
        <end position="404"/>
    </location>
</feature>
<accession>A0A553RFE7</accession>
<comment type="caution">
    <text evidence="4">The sequence shown here is derived from an EMBL/GenBank/DDBJ whole genome shotgun (WGS) entry which is preliminary data.</text>
</comment>
<name>A0A553RFE7_9TELE</name>
<feature type="region of interest" description="Disordered" evidence="2">
    <location>
        <begin position="197"/>
        <end position="226"/>
    </location>
</feature>
<dbReference type="InterPro" id="IPR040467">
    <property type="entry name" value="CCDC66_dom"/>
</dbReference>
<evidence type="ECO:0000256" key="1">
    <source>
        <dbReference type="SAM" id="Coils"/>
    </source>
</evidence>
<organism evidence="4 5">
    <name type="scientific">Danionella cerebrum</name>
    <dbReference type="NCBI Taxonomy" id="2873325"/>
    <lineage>
        <taxon>Eukaryota</taxon>
        <taxon>Metazoa</taxon>
        <taxon>Chordata</taxon>
        <taxon>Craniata</taxon>
        <taxon>Vertebrata</taxon>
        <taxon>Euteleostomi</taxon>
        <taxon>Actinopterygii</taxon>
        <taxon>Neopterygii</taxon>
        <taxon>Teleostei</taxon>
        <taxon>Ostariophysi</taxon>
        <taxon>Cypriniformes</taxon>
        <taxon>Danionidae</taxon>
        <taxon>Danioninae</taxon>
        <taxon>Danionella</taxon>
    </lineage>
</organism>
<protein>
    <recommendedName>
        <fullName evidence="3">CCDC66 domain-containing protein</fullName>
    </recommendedName>
</protein>
<dbReference type="GO" id="GO:0060271">
    <property type="term" value="P:cilium assembly"/>
    <property type="evidence" value="ECO:0007669"/>
    <property type="project" value="TreeGrafter"/>
</dbReference>
<evidence type="ECO:0000259" key="3">
    <source>
        <dbReference type="Pfam" id="PF15236"/>
    </source>
</evidence>
<sequence length="790" mass="90393">MDLGDGLLFDLDNGKPRLVLAKYGSEPNASKKKGSCGILSRKITLNSKPELSHKTEHGQKSKTSPAIISHEQNISDKPKRTYSKSKVQPESTKMEPVRENVVCLTQEQFQQILSSINSRSVPSEETGPEQTTASEEFIHNECNSKKETEEYRHKESLPAEQQFDFFSTFGERERERGKLEDKKAQWRKELESCEVRLKDSSDSGRSSEQTTEGRENQKQRVPAQTQRELPAAMLSAFRVGDAAPVEEIFHAQRAEQQRRWLQELNLQIEETKLRRQHDRELDRQTEDMECWTSHFDSLHAARTERGLPDTNSSLSQRHPASTANSTNVCEQANSDSTQGIKQRSSFLRTMTALLDPAQIEERERRRLKQLEHQQAIEEQVEQRRHQKEKDEASRRAQELEEEQRIEREREQLHQQFRKDTEQQKHREEVISRKTEQLYQSIQKAEEEAFKDKHLQRIRDLAKKGHDVSKLLQSMNGVLGGLGSDDSPATTEIFEMGQSQRLEPRRDTAVQTDNFLQLGNASDSVRGAGGTDTAPPKDWKSHSAELKESELNRARKLIHSGTEHYEAYARTTRKQKSERKPEWNTQKPRKAFVPASARYPEALQRFRQESRRQRQMELMAMAQRNAPTPPFPVNDPIVQPQRLKKTSPQQAVNHLQKASGSCTKIRKSPPVPALQNHVHQSAQQFEGSPQPLVPDHVSKDEVYHTDALAPLSRASSCGVGTAAVNNIRQTTSLLQPDPEGLKLTTERQQAILKGLSQLRQGLLQRQRELETSLKPVQEIQAGKYFSTFRLV</sequence>
<feature type="domain" description="CCDC66" evidence="3">
    <location>
        <begin position="326"/>
        <end position="469"/>
    </location>
</feature>
<feature type="compositionally biased region" description="Polar residues" evidence="2">
    <location>
        <begin position="61"/>
        <end position="72"/>
    </location>
</feature>
<feature type="compositionally biased region" description="Basic and acidic residues" evidence="2">
    <location>
        <begin position="50"/>
        <end position="59"/>
    </location>
</feature>
<feature type="region of interest" description="Disordered" evidence="2">
    <location>
        <begin position="518"/>
        <end position="542"/>
    </location>
</feature>
<reference evidence="4 5" key="1">
    <citation type="journal article" date="2019" name="Sci. Data">
        <title>Hybrid genome assembly and annotation of Danionella translucida.</title>
        <authorList>
            <person name="Kadobianskyi M."/>
            <person name="Schulze L."/>
            <person name="Schuelke M."/>
            <person name="Judkewitz B."/>
        </authorList>
    </citation>
    <scope>NUCLEOTIDE SEQUENCE [LARGE SCALE GENOMIC DNA]</scope>
    <source>
        <strain evidence="4 5">Bolton</strain>
    </source>
</reference>
<evidence type="ECO:0000256" key="2">
    <source>
        <dbReference type="SAM" id="MobiDB-lite"/>
    </source>
</evidence>
<dbReference type="Pfam" id="PF15236">
    <property type="entry name" value="CCDC66"/>
    <property type="match status" value="1"/>
</dbReference>